<dbReference type="PANTHER" id="PTHR10996">
    <property type="entry name" value="2-HYDROXYACID DEHYDROGENASE-RELATED"/>
    <property type="match status" value="1"/>
</dbReference>
<comment type="similarity">
    <text evidence="1 3">Belongs to the D-isomer specific 2-hydroxyacid dehydrogenase family.</text>
</comment>
<evidence type="ECO:0000313" key="7">
    <source>
        <dbReference type="Proteomes" id="UP000199444"/>
    </source>
</evidence>
<dbReference type="GO" id="GO:0051287">
    <property type="term" value="F:NAD binding"/>
    <property type="evidence" value="ECO:0007669"/>
    <property type="project" value="InterPro"/>
</dbReference>
<dbReference type="SUPFAM" id="SSF51735">
    <property type="entry name" value="NAD(P)-binding Rossmann-fold domains"/>
    <property type="match status" value="1"/>
</dbReference>
<keyword evidence="2 3" id="KW-0560">Oxidoreductase</keyword>
<evidence type="ECO:0000256" key="3">
    <source>
        <dbReference type="RuleBase" id="RU003719"/>
    </source>
</evidence>
<dbReference type="PROSITE" id="PS00671">
    <property type="entry name" value="D_2_HYDROXYACID_DH_3"/>
    <property type="match status" value="1"/>
</dbReference>
<dbReference type="PROSITE" id="PS00065">
    <property type="entry name" value="D_2_HYDROXYACID_DH_1"/>
    <property type="match status" value="1"/>
</dbReference>
<evidence type="ECO:0000256" key="2">
    <source>
        <dbReference type="ARBA" id="ARBA00023002"/>
    </source>
</evidence>
<name>A0A1H0ZN25_9BACI</name>
<dbReference type="InterPro" id="IPR029752">
    <property type="entry name" value="D-isomer_DH_CS1"/>
</dbReference>
<reference evidence="6 7" key="1">
    <citation type="submission" date="2016-10" db="EMBL/GenBank/DDBJ databases">
        <authorList>
            <person name="de Groot N.N."/>
        </authorList>
    </citation>
    <scope>NUCLEOTIDE SEQUENCE [LARGE SCALE GENOMIC DNA]</scope>
    <source>
        <strain evidence="6 7">CGMCC 1.10449</strain>
    </source>
</reference>
<feature type="domain" description="D-isomer specific 2-hydroxyacid dehydrogenase catalytic" evidence="4">
    <location>
        <begin position="7"/>
        <end position="320"/>
    </location>
</feature>
<dbReference type="RefSeq" id="WP_092492131.1">
    <property type="nucleotide sequence ID" value="NZ_FNKD01000001.1"/>
</dbReference>
<feature type="domain" description="D-isomer specific 2-hydroxyacid dehydrogenase NAD-binding" evidence="5">
    <location>
        <begin position="112"/>
        <end position="289"/>
    </location>
</feature>
<dbReference type="STRING" id="553311.SAMN05216231_1331"/>
<dbReference type="CDD" id="cd05301">
    <property type="entry name" value="GDH"/>
    <property type="match status" value="1"/>
</dbReference>
<dbReference type="InterPro" id="IPR029753">
    <property type="entry name" value="D-isomer_DH_CS"/>
</dbReference>
<dbReference type="InterPro" id="IPR036291">
    <property type="entry name" value="NAD(P)-bd_dom_sf"/>
</dbReference>
<protein>
    <submittedName>
        <fullName evidence="6">Glyoxylate reductase</fullName>
    </submittedName>
</protein>
<dbReference type="Pfam" id="PF02826">
    <property type="entry name" value="2-Hacid_dh_C"/>
    <property type="match status" value="1"/>
</dbReference>
<evidence type="ECO:0000259" key="4">
    <source>
        <dbReference type="Pfam" id="PF00389"/>
    </source>
</evidence>
<gene>
    <name evidence="6" type="ORF">SAMN05216231_1331</name>
</gene>
<dbReference type="EMBL" id="FNKD01000001">
    <property type="protein sequence ID" value="SDQ28754.1"/>
    <property type="molecule type" value="Genomic_DNA"/>
</dbReference>
<dbReference type="InterPro" id="IPR006139">
    <property type="entry name" value="D-isomer_2_OHA_DH_cat_dom"/>
</dbReference>
<keyword evidence="7" id="KW-1185">Reference proteome</keyword>
<dbReference type="AlphaFoldDB" id="A0A1H0ZN25"/>
<dbReference type="GO" id="GO:0016618">
    <property type="term" value="F:hydroxypyruvate reductase [NAD(P)H] activity"/>
    <property type="evidence" value="ECO:0007669"/>
    <property type="project" value="TreeGrafter"/>
</dbReference>
<dbReference type="SUPFAM" id="SSF52283">
    <property type="entry name" value="Formate/glycerate dehydrogenase catalytic domain-like"/>
    <property type="match status" value="1"/>
</dbReference>
<organism evidence="6 7">
    <name type="scientific">Virgibacillus salinus</name>
    <dbReference type="NCBI Taxonomy" id="553311"/>
    <lineage>
        <taxon>Bacteria</taxon>
        <taxon>Bacillati</taxon>
        <taxon>Bacillota</taxon>
        <taxon>Bacilli</taxon>
        <taxon>Bacillales</taxon>
        <taxon>Bacillaceae</taxon>
        <taxon>Virgibacillus</taxon>
    </lineage>
</organism>
<evidence type="ECO:0000259" key="5">
    <source>
        <dbReference type="Pfam" id="PF02826"/>
    </source>
</evidence>
<dbReference type="Pfam" id="PF00389">
    <property type="entry name" value="2-Hacid_dh"/>
    <property type="match status" value="1"/>
</dbReference>
<proteinExistence type="inferred from homology"/>
<evidence type="ECO:0000313" key="6">
    <source>
        <dbReference type="EMBL" id="SDQ28754.1"/>
    </source>
</evidence>
<evidence type="ECO:0000256" key="1">
    <source>
        <dbReference type="ARBA" id="ARBA00005854"/>
    </source>
</evidence>
<dbReference type="InterPro" id="IPR050223">
    <property type="entry name" value="D-isomer_2-hydroxyacid_DH"/>
</dbReference>
<sequence>MKKPIIYVTRKIPDEILVPYQDSLDFRMWEEEDIPVPRDVLLEEVKEADGVLCLLTEKMDRELFENAPQLRVVANMAVGYDNIDLEAAQERNVIVTNTPDVLTETTADLAFSLLTATSRRIVEANDYIREGKWNHWSPYLMAGSDIHGKKVGIVGMGRIGESIARRAKGFGMPIMYHNRSRKPSAENDLGATYMDFDELLREADFVVSVIPLTTETRKLFNKDAFQKMKTSAIFINVSRGGVVDEKALYHALNENTIHAAGLDVFEEEPIDANHPLVKLNNVVCLPHIGSASVETRTKMLHLCMDNLLATFNGEGPITPVKNS</sequence>
<dbReference type="GO" id="GO:0030267">
    <property type="term" value="F:glyoxylate reductase (NADPH) activity"/>
    <property type="evidence" value="ECO:0007669"/>
    <property type="project" value="TreeGrafter"/>
</dbReference>
<dbReference type="PANTHER" id="PTHR10996:SF283">
    <property type="entry name" value="GLYOXYLATE_HYDROXYPYRUVATE REDUCTASE B"/>
    <property type="match status" value="1"/>
</dbReference>
<dbReference type="GO" id="GO:0005829">
    <property type="term" value="C:cytosol"/>
    <property type="evidence" value="ECO:0007669"/>
    <property type="project" value="TreeGrafter"/>
</dbReference>
<dbReference type="Gene3D" id="3.40.50.720">
    <property type="entry name" value="NAD(P)-binding Rossmann-like Domain"/>
    <property type="match status" value="2"/>
</dbReference>
<dbReference type="FunFam" id="3.40.50.720:FF:000462">
    <property type="entry name" value="Glyoxylate reductase (NADP+)"/>
    <property type="match status" value="1"/>
</dbReference>
<accession>A0A1H0ZN25</accession>
<dbReference type="Proteomes" id="UP000199444">
    <property type="component" value="Unassembled WGS sequence"/>
</dbReference>
<dbReference type="InterPro" id="IPR006140">
    <property type="entry name" value="D-isomer_DH_NAD-bd"/>
</dbReference>